<organism evidence="2 3">
    <name type="scientific">Streptomyces montanisoli</name>
    <dbReference type="NCBI Taxonomy" id="2798581"/>
    <lineage>
        <taxon>Bacteria</taxon>
        <taxon>Bacillati</taxon>
        <taxon>Actinomycetota</taxon>
        <taxon>Actinomycetes</taxon>
        <taxon>Kitasatosporales</taxon>
        <taxon>Streptomycetaceae</taxon>
        <taxon>Streptomyces</taxon>
    </lineage>
</organism>
<dbReference type="Pfam" id="PF19054">
    <property type="entry name" value="DUF5753"/>
    <property type="match status" value="1"/>
</dbReference>
<dbReference type="InterPro" id="IPR001387">
    <property type="entry name" value="Cro/C1-type_HTH"/>
</dbReference>
<name>A0A940MEW7_9ACTN</name>
<dbReference type="Gene3D" id="1.10.260.40">
    <property type="entry name" value="lambda repressor-like DNA-binding domains"/>
    <property type="match status" value="1"/>
</dbReference>
<gene>
    <name evidence="2" type="ORF">JFN87_21140</name>
</gene>
<dbReference type="EMBL" id="JAGIQL010000094">
    <property type="protein sequence ID" value="MBP0459979.1"/>
    <property type="molecule type" value="Genomic_DNA"/>
</dbReference>
<keyword evidence="3" id="KW-1185">Reference proteome</keyword>
<accession>A0A940MEW7</accession>
<comment type="caution">
    <text evidence="2">The sequence shown here is derived from an EMBL/GenBank/DDBJ whole genome shotgun (WGS) entry which is preliminary data.</text>
</comment>
<dbReference type="InterPro" id="IPR010982">
    <property type="entry name" value="Lambda_DNA-bd_dom_sf"/>
</dbReference>
<evidence type="ECO:0000259" key="1">
    <source>
        <dbReference type="PROSITE" id="PS50943"/>
    </source>
</evidence>
<protein>
    <submittedName>
        <fullName evidence="2">Helix-turn-helix domain-containing protein</fullName>
    </submittedName>
</protein>
<dbReference type="AlphaFoldDB" id="A0A940MEW7"/>
<sequence>MDTDERDVVTEDFTTPDGGETGGVVSAFGRQLKLLRQRAGLERDAFGKLVGYSPSSIASFEQGRRIPSPRAIDKADEVLDAGGLLKAMKEEVAKAQYPAFFRDMAVLEAKAVGLCEYAVQVVPGLLQTEEYARAVLQLRRPVLDDEVIEQRVVARLARQEIYSRRQPPLLSFLIEEAVLHRPIGGRAVLRGQLEQVLLVAHNRNVDVQVMPTDREDHVGLAGAFTMIDADSGRRLAYAEAQGDSRLYSDHVKVHELGSRYGILRAQALTPRESLAHIEGLLGAV</sequence>
<dbReference type="CDD" id="cd00093">
    <property type="entry name" value="HTH_XRE"/>
    <property type="match status" value="1"/>
</dbReference>
<feature type="domain" description="HTH cro/C1-type" evidence="1">
    <location>
        <begin position="32"/>
        <end position="85"/>
    </location>
</feature>
<dbReference type="Pfam" id="PF13560">
    <property type="entry name" value="HTH_31"/>
    <property type="match status" value="1"/>
</dbReference>
<dbReference type="PROSITE" id="PS50943">
    <property type="entry name" value="HTH_CROC1"/>
    <property type="match status" value="1"/>
</dbReference>
<dbReference type="InterPro" id="IPR043917">
    <property type="entry name" value="DUF5753"/>
</dbReference>
<dbReference type="SMART" id="SM00530">
    <property type="entry name" value="HTH_XRE"/>
    <property type="match status" value="1"/>
</dbReference>
<proteinExistence type="predicted"/>
<evidence type="ECO:0000313" key="2">
    <source>
        <dbReference type="EMBL" id="MBP0459979.1"/>
    </source>
</evidence>
<reference evidence="2" key="1">
    <citation type="submission" date="2021-03" db="EMBL/GenBank/DDBJ databases">
        <title>Whole genome sequence of Streptomyces bomunensis MMS17-BM035.</title>
        <authorList>
            <person name="Lee J.H."/>
        </authorList>
    </citation>
    <scope>NUCLEOTIDE SEQUENCE</scope>
    <source>
        <strain evidence="2">MMS17-BM035</strain>
    </source>
</reference>
<dbReference type="SUPFAM" id="SSF47413">
    <property type="entry name" value="lambda repressor-like DNA-binding domains"/>
    <property type="match status" value="1"/>
</dbReference>
<dbReference type="GO" id="GO:0003677">
    <property type="term" value="F:DNA binding"/>
    <property type="evidence" value="ECO:0007669"/>
    <property type="project" value="InterPro"/>
</dbReference>
<evidence type="ECO:0000313" key="3">
    <source>
        <dbReference type="Proteomes" id="UP000670475"/>
    </source>
</evidence>
<dbReference type="Proteomes" id="UP000670475">
    <property type="component" value="Unassembled WGS sequence"/>
</dbReference>